<gene>
    <name evidence="4 5" type="primary">rplM</name>
    <name evidence="5" type="ORF">COT33_00170</name>
</gene>
<dbReference type="Pfam" id="PF00572">
    <property type="entry name" value="Ribosomal_L13"/>
    <property type="match status" value="1"/>
</dbReference>
<dbReference type="GO" id="GO:0003735">
    <property type="term" value="F:structural constituent of ribosome"/>
    <property type="evidence" value="ECO:0007669"/>
    <property type="project" value="InterPro"/>
</dbReference>
<dbReference type="InterPro" id="IPR036899">
    <property type="entry name" value="Ribosomal_uL13_sf"/>
</dbReference>
<dbReference type="GO" id="GO:0005840">
    <property type="term" value="C:ribosome"/>
    <property type="evidence" value="ECO:0007669"/>
    <property type="project" value="UniProtKB-KW"/>
</dbReference>
<keyword evidence="3 4" id="KW-0687">Ribonucleoprotein</keyword>
<dbReference type="PIRSF" id="PIRSF002181">
    <property type="entry name" value="Ribosomal_L13"/>
    <property type="match status" value="1"/>
</dbReference>
<name>A0A2H0YPR5_9BACT</name>
<evidence type="ECO:0000256" key="4">
    <source>
        <dbReference type="HAMAP-Rule" id="MF_01366"/>
    </source>
</evidence>
<evidence type="ECO:0000256" key="2">
    <source>
        <dbReference type="ARBA" id="ARBA00022980"/>
    </source>
</evidence>
<dbReference type="GO" id="GO:1990904">
    <property type="term" value="C:ribonucleoprotein complex"/>
    <property type="evidence" value="ECO:0007669"/>
    <property type="project" value="UniProtKB-KW"/>
</dbReference>
<evidence type="ECO:0000313" key="6">
    <source>
        <dbReference type="Proteomes" id="UP000230088"/>
    </source>
</evidence>
<evidence type="ECO:0000256" key="3">
    <source>
        <dbReference type="ARBA" id="ARBA00023274"/>
    </source>
</evidence>
<protein>
    <recommendedName>
        <fullName evidence="4">Large ribosomal subunit protein uL13</fullName>
    </recommendedName>
</protein>
<reference evidence="6" key="1">
    <citation type="submission" date="2017-09" db="EMBL/GenBank/DDBJ databases">
        <title>Depth-based differentiation of microbial function through sediment-hosted aquifers and enrichment of novel symbionts in the deep terrestrial subsurface.</title>
        <authorList>
            <person name="Probst A.J."/>
            <person name="Ladd B."/>
            <person name="Jarett J.K."/>
            <person name="Geller-Mcgrath D.E."/>
            <person name="Sieber C.M.K."/>
            <person name="Emerson J.B."/>
            <person name="Anantharaman K."/>
            <person name="Thomas B.C."/>
            <person name="Malmstrom R."/>
            <person name="Stieglmeier M."/>
            <person name="Klingl A."/>
            <person name="Woyke T."/>
            <person name="Ryan C.M."/>
            <person name="Banfield J.F."/>
        </authorList>
    </citation>
    <scope>NUCLEOTIDE SEQUENCE [LARGE SCALE GENOMIC DNA]</scope>
</reference>
<dbReference type="InterPro" id="IPR005822">
    <property type="entry name" value="Ribosomal_uL13"/>
</dbReference>
<dbReference type="PANTHER" id="PTHR11545:SF2">
    <property type="entry name" value="LARGE RIBOSOMAL SUBUNIT PROTEIN UL13M"/>
    <property type="match status" value="1"/>
</dbReference>
<dbReference type="Proteomes" id="UP000230088">
    <property type="component" value="Unassembled WGS sequence"/>
</dbReference>
<comment type="similarity">
    <text evidence="1 4">Belongs to the universal ribosomal protein uL13 family.</text>
</comment>
<accession>A0A2H0YPR5</accession>
<dbReference type="GO" id="GO:0003729">
    <property type="term" value="F:mRNA binding"/>
    <property type="evidence" value="ECO:0007669"/>
    <property type="project" value="TreeGrafter"/>
</dbReference>
<comment type="subunit">
    <text evidence="4">Part of the 50S ribosomal subunit.</text>
</comment>
<dbReference type="AlphaFoldDB" id="A0A2H0YPR5"/>
<keyword evidence="2 4" id="KW-0689">Ribosomal protein</keyword>
<dbReference type="HAMAP" id="MF_01366">
    <property type="entry name" value="Ribosomal_uL13"/>
    <property type="match status" value="1"/>
</dbReference>
<organism evidence="5 6">
    <name type="scientific">Candidatus Nealsonbacteria bacterium CG08_land_8_20_14_0_20_38_20</name>
    <dbReference type="NCBI Taxonomy" id="1974705"/>
    <lineage>
        <taxon>Bacteria</taxon>
        <taxon>Candidatus Nealsoniibacteriota</taxon>
    </lineage>
</organism>
<comment type="caution">
    <text evidence="5">The sequence shown here is derived from an EMBL/GenBank/DDBJ whole genome shotgun (WGS) entry which is preliminary data.</text>
</comment>
<proteinExistence type="inferred from homology"/>
<evidence type="ECO:0000313" key="5">
    <source>
        <dbReference type="EMBL" id="PIS39753.1"/>
    </source>
</evidence>
<dbReference type="NCBIfam" id="TIGR01066">
    <property type="entry name" value="rplM_bact"/>
    <property type="match status" value="1"/>
</dbReference>
<comment type="function">
    <text evidence="4">This protein is one of the early assembly proteins of the 50S ribosomal subunit, although it is not seen to bind rRNA by itself. It is important during the early stages of 50S assembly.</text>
</comment>
<sequence>MERKTNAIDAGNKVLGRLASQIAILLQGKHRPNFLPYKDTGDFVVVRNVKQIKLTGKKFQQKKYFRHSSYMGGAKETPLKKLFEQKPGEILKKAVSGMLPKNRLRKIRLKRLRIE</sequence>
<dbReference type="PANTHER" id="PTHR11545">
    <property type="entry name" value="RIBOSOMAL PROTEIN L13"/>
    <property type="match status" value="1"/>
</dbReference>
<dbReference type="GO" id="GO:0017148">
    <property type="term" value="P:negative regulation of translation"/>
    <property type="evidence" value="ECO:0007669"/>
    <property type="project" value="TreeGrafter"/>
</dbReference>
<dbReference type="CDD" id="cd00392">
    <property type="entry name" value="Ribosomal_L13"/>
    <property type="match status" value="1"/>
</dbReference>
<dbReference type="SUPFAM" id="SSF52161">
    <property type="entry name" value="Ribosomal protein L13"/>
    <property type="match status" value="1"/>
</dbReference>
<evidence type="ECO:0000256" key="1">
    <source>
        <dbReference type="ARBA" id="ARBA00006227"/>
    </source>
</evidence>
<dbReference type="InterPro" id="IPR005823">
    <property type="entry name" value="Ribosomal_uL13_bac-type"/>
</dbReference>
<dbReference type="EMBL" id="PEYD01000004">
    <property type="protein sequence ID" value="PIS39753.1"/>
    <property type="molecule type" value="Genomic_DNA"/>
</dbReference>
<dbReference type="Gene3D" id="3.90.1180.10">
    <property type="entry name" value="Ribosomal protein L13"/>
    <property type="match status" value="1"/>
</dbReference>
<dbReference type="GO" id="GO:0006412">
    <property type="term" value="P:translation"/>
    <property type="evidence" value="ECO:0007669"/>
    <property type="project" value="UniProtKB-UniRule"/>
</dbReference>